<dbReference type="InterPro" id="IPR034680">
    <property type="entry name" value="Kae1_archaea_euk"/>
</dbReference>
<protein>
    <recommendedName>
        <fullName evidence="3">N(6)-L-threonylcarbamoyladenine synthase</fullName>
        <ecNumber evidence="3">2.3.1.234</ecNumber>
    </recommendedName>
    <alternativeName>
        <fullName evidence="10">N6-L-threonylcarbamoyladenine synthase</fullName>
    </alternativeName>
</protein>
<keyword evidence="8" id="KW-0539">Nucleus</keyword>
<dbReference type="NCBIfam" id="TIGR03722">
    <property type="entry name" value="arch_KAE1"/>
    <property type="match status" value="1"/>
</dbReference>
<evidence type="ECO:0000256" key="7">
    <source>
        <dbReference type="ARBA" id="ARBA00022723"/>
    </source>
</evidence>
<evidence type="ECO:0000256" key="5">
    <source>
        <dbReference type="ARBA" id="ARBA00022679"/>
    </source>
</evidence>
<keyword evidence="9" id="KW-0012">Acyltransferase</keyword>
<evidence type="ECO:0000259" key="14">
    <source>
        <dbReference type="Pfam" id="PF00814"/>
    </source>
</evidence>
<feature type="domain" description="Gcp-like" evidence="14">
    <location>
        <begin position="42"/>
        <end position="312"/>
    </location>
</feature>
<dbReference type="EC" id="2.3.1.234" evidence="3"/>
<dbReference type="CDD" id="cd24132">
    <property type="entry name" value="ASKHA_NBD_OSGEP_like_euk"/>
    <property type="match status" value="1"/>
</dbReference>
<dbReference type="EMBL" id="KV894777">
    <property type="protein sequence ID" value="OON17875.1"/>
    <property type="molecule type" value="Genomic_DNA"/>
</dbReference>
<dbReference type="Gene3D" id="3.40.50.1010">
    <property type="entry name" value="5'-nuclease"/>
    <property type="match status" value="1"/>
</dbReference>
<dbReference type="PRINTS" id="PR00789">
    <property type="entry name" value="OSIALOPTASE"/>
</dbReference>
<keyword evidence="15" id="KW-0378">Hydrolase</keyword>
<dbReference type="InterPro" id="IPR017861">
    <property type="entry name" value="KAE1/TsaD"/>
</dbReference>
<organism evidence="15 16">
    <name type="scientific">Opisthorchis viverrini</name>
    <name type="common">Southeast Asian liver fluke</name>
    <dbReference type="NCBI Taxonomy" id="6198"/>
    <lineage>
        <taxon>Eukaryota</taxon>
        <taxon>Metazoa</taxon>
        <taxon>Spiralia</taxon>
        <taxon>Lophotrochozoa</taxon>
        <taxon>Platyhelminthes</taxon>
        <taxon>Trematoda</taxon>
        <taxon>Digenea</taxon>
        <taxon>Opisthorchiida</taxon>
        <taxon>Opisthorchiata</taxon>
        <taxon>Opisthorchiidae</taxon>
        <taxon>Opisthorchis</taxon>
    </lineage>
</organism>
<accession>A0A1S8WU44</accession>
<evidence type="ECO:0000256" key="11">
    <source>
        <dbReference type="ARBA" id="ARBA00048117"/>
    </source>
</evidence>
<dbReference type="InterPro" id="IPR043129">
    <property type="entry name" value="ATPase_NBD"/>
</dbReference>
<dbReference type="FunFam" id="3.30.420.40:FF:000038">
    <property type="entry name" value="Probable tRNA N6-adenosine threonylcarbamoyltransferase"/>
    <property type="match status" value="1"/>
</dbReference>
<name>A0A1S8WU44_OPIVI</name>
<dbReference type="PANTHER" id="PTHR11735">
    <property type="entry name" value="TRNA N6-ADENOSINE THREONYLCARBAMOYLTRANSFERASE"/>
    <property type="match status" value="1"/>
</dbReference>
<keyword evidence="4" id="KW-0963">Cytoplasm</keyword>
<proteinExistence type="inferred from homology"/>
<keyword evidence="12" id="KW-0472">Membrane</keyword>
<dbReference type="GO" id="GO:0005737">
    <property type="term" value="C:cytoplasm"/>
    <property type="evidence" value="ECO:0007669"/>
    <property type="project" value="UniProtKB-SubCell"/>
</dbReference>
<evidence type="ECO:0000256" key="8">
    <source>
        <dbReference type="ARBA" id="ARBA00023242"/>
    </source>
</evidence>
<evidence type="ECO:0000313" key="16">
    <source>
        <dbReference type="Proteomes" id="UP000243686"/>
    </source>
</evidence>
<feature type="transmembrane region" description="Helical" evidence="12">
    <location>
        <begin position="898"/>
        <end position="916"/>
    </location>
</feature>
<reference evidence="15 16" key="1">
    <citation type="submission" date="2015-03" db="EMBL/GenBank/DDBJ databases">
        <title>Draft genome of the nematode, Opisthorchis viverrini.</title>
        <authorList>
            <person name="Mitreva M."/>
        </authorList>
    </citation>
    <scope>NUCLEOTIDE SEQUENCE [LARGE SCALE GENOMIC DNA]</scope>
    <source>
        <strain evidence="15">Khon Kaen</strain>
    </source>
</reference>
<dbReference type="GO" id="GO:0002949">
    <property type="term" value="P:tRNA threonylcarbamoyladenosine modification"/>
    <property type="evidence" value="ECO:0007669"/>
    <property type="project" value="InterPro"/>
</dbReference>
<dbReference type="GO" id="GO:0008233">
    <property type="term" value="F:peptidase activity"/>
    <property type="evidence" value="ECO:0007669"/>
    <property type="project" value="UniProtKB-KW"/>
</dbReference>
<evidence type="ECO:0000313" key="15">
    <source>
        <dbReference type="EMBL" id="OON17875.1"/>
    </source>
</evidence>
<dbReference type="PROSITE" id="PS01016">
    <property type="entry name" value="GLYCOPROTEASE"/>
    <property type="match status" value="1"/>
</dbReference>
<evidence type="ECO:0000256" key="4">
    <source>
        <dbReference type="ARBA" id="ARBA00022490"/>
    </source>
</evidence>
<evidence type="ECO:0000256" key="3">
    <source>
        <dbReference type="ARBA" id="ARBA00012156"/>
    </source>
</evidence>
<dbReference type="InterPro" id="IPR000905">
    <property type="entry name" value="Gcp-like_dom"/>
</dbReference>
<evidence type="ECO:0000256" key="2">
    <source>
        <dbReference type="ARBA" id="ARBA00004496"/>
    </source>
</evidence>
<dbReference type="GO" id="GO:0061711">
    <property type="term" value="F:tRNA N(6)-L-threonylcarbamoyladenine synthase activity"/>
    <property type="evidence" value="ECO:0007669"/>
    <property type="project" value="UniProtKB-EC"/>
</dbReference>
<dbReference type="PANTHER" id="PTHR11735:SF14">
    <property type="entry name" value="TRNA N6-ADENOSINE THREONYLCARBAMOYLTRANSFERASE"/>
    <property type="match status" value="1"/>
</dbReference>
<dbReference type="Gene3D" id="3.30.420.40">
    <property type="match status" value="2"/>
</dbReference>
<dbReference type="AlphaFoldDB" id="A0A1S8WU44"/>
<keyword evidence="15" id="KW-0645">Protease</keyword>
<dbReference type="SUPFAM" id="SSF53067">
    <property type="entry name" value="Actin-like ATPase domain"/>
    <property type="match status" value="1"/>
</dbReference>
<feature type="domain" description="XPG N-terminal" evidence="13">
    <location>
        <begin position="343"/>
        <end position="440"/>
    </location>
</feature>
<dbReference type="GO" id="GO:0000408">
    <property type="term" value="C:EKC/KEOPS complex"/>
    <property type="evidence" value="ECO:0007669"/>
    <property type="project" value="InterPro"/>
</dbReference>
<comment type="catalytic activity">
    <reaction evidence="11">
        <text>L-threonylcarbamoyladenylate + adenosine(37) in tRNA = N(6)-L-threonylcarbamoyladenosine(37) in tRNA + AMP + H(+)</text>
        <dbReference type="Rhea" id="RHEA:37059"/>
        <dbReference type="Rhea" id="RHEA-COMP:10162"/>
        <dbReference type="Rhea" id="RHEA-COMP:10163"/>
        <dbReference type="ChEBI" id="CHEBI:15378"/>
        <dbReference type="ChEBI" id="CHEBI:73682"/>
        <dbReference type="ChEBI" id="CHEBI:74411"/>
        <dbReference type="ChEBI" id="CHEBI:74418"/>
        <dbReference type="ChEBI" id="CHEBI:456215"/>
        <dbReference type="EC" id="2.3.1.234"/>
    </reaction>
</comment>
<sequence length="1075" mass="119692">MVVVVADLYGDAMPVVLGMEGSANKLGIGVVRDGVVLSNPRVTYITPPGEGFQPTETARHHQTHIISLVSRALREANIEAEELDAIAYTKGPGMGAPLLVVAVVARTLSQLWNKPLIGVNHCIAHIEMGRLITGARSPVVLYVSGGNTQVISFTSGRYRIFGETIDIALGNCLDRFARIVNLSNDPSPGYNVEMLARKGSKFFELPYSVKGMDVSFAGLLSYLEQRSCDLLQSGEYTVEDLCFSLQETVFAMVVEITERAMAHCGAKEVLVVGGVGCNGRLQEMMRKMAEERGATLFATDDRFCIDNGAMIAHTGCLMYAAGLRTPLHESTVTQRYRTDDVEMGVRGLFTYLTQQPDNFTQCDLHNTYLVFDAENYIATSYRQSGLARHYGGEYLSFIVLIRAAITELQKCRITPIFVFDGCHESKGSKRETLLKRNAERIDTLSRYLNNQAFNDVENTQQSTPDILPKLTNQVFLSVLEEMGIHHVNCEREADIHVAELAIYLNCPVVSNDSDFFIFGTPPASDYRVIPLMFLEQKSKPLPSRCSACTDSAGCHALPCKVFRPSQSVLRGICPPLRPLLPVLVGNDVISSVPFPSAITERLNSSQRNGMSYNSRRIHAVIGWLSGFSDDLSTPVREILSLHHGKQLEDITAQIITCVLGYVLDLHTVCRQLADFLSLKEGKKSHVCIASSPPRPNGDIIKATTLEAAVTAVTNVLPSQQCGVPSMKSDANLICGWPQNFRSKFRQGCISTTLLDGLYVRGGTVMRILMEDLGLSNSIYYVTEKLRQLQYGLIIHLEEKLGCSYKLCASNGGGAVEYRRQGFNICCFELQVPRLVFPPVQPASPDLFTDFFKHYLRLDLRLVKMDSIESHSLVCLLVFWFRNSQIARFRSSGLHDCPVALAVIVCALITSMFFNSARRNRDAMNSITADLCDRFGVLGSNLKEQHSRFQPSRLSIEIIHQLNELQLVYQEFHQLVELMDILCVHAGSSDGCTAPEIPSERFFSFIPEWVMFSSGRLLHWLAINIEHSTPLDRMHRLSTHWIPWIVRGLLNTLDLDARSLSDRINSLISSAERMLR</sequence>
<dbReference type="GO" id="GO:0004518">
    <property type="term" value="F:nuclease activity"/>
    <property type="evidence" value="ECO:0007669"/>
    <property type="project" value="InterPro"/>
</dbReference>
<evidence type="ECO:0000256" key="1">
    <source>
        <dbReference type="ARBA" id="ARBA00004123"/>
    </source>
</evidence>
<evidence type="ECO:0000256" key="12">
    <source>
        <dbReference type="SAM" id="Phobius"/>
    </source>
</evidence>
<keyword evidence="12" id="KW-0812">Transmembrane</keyword>
<keyword evidence="16" id="KW-1185">Reference proteome</keyword>
<dbReference type="HAMAP" id="MF_01446">
    <property type="entry name" value="Kae1"/>
    <property type="match status" value="1"/>
</dbReference>
<dbReference type="Pfam" id="PF00814">
    <property type="entry name" value="TsaD"/>
    <property type="match status" value="1"/>
</dbReference>
<dbReference type="SUPFAM" id="SSF88723">
    <property type="entry name" value="PIN domain-like"/>
    <property type="match status" value="1"/>
</dbReference>
<dbReference type="GO" id="GO:0005634">
    <property type="term" value="C:nucleus"/>
    <property type="evidence" value="ECO:0007669"/>
    <property type="project" value="UniProtKB-SubCell"/>
</dbReference>
<keyword evidence="6" id="KW-0819">tRNA processing</keyword>
<comment type="subcellular location">
    <subcellularLocation>
        <location evidence="2">Cytoplasm</location>
    </subcellularLocation>
    <subcellularLocation>
        <location evidence="1">Nucleus</location>
    </subcellularLocation>
</comment>
<dbReference type="InterPro" id="IPR017860">
    <property type="entry name" value="Peptidase_M22_CS"/>
</dbReference>
<dbReference type="GO" id="GO:0006508">
    <property type="term" value="P:proteolysis"/>
    <property type="evidence" value="ECO:0007669"/>
    <property type="project" value="UniProtKB-KW"/>
</dbReference>
<keyword evidence="5" id="KW-0808">Transferase</keyword>
<evidence type="ECO:0000256" key="6">
    <source>
        <dbReference type="ARBA" id="ARBA00022694"/>
    </source>
</evidence>
<dbReference type="GO" id="GO:0046872">
    <property type="term" value="F:metal ion binding"/>
    <property type="evidence" value="ECO:0007669"/>
    <property type="project" value="UniProtKB-KW"/>
</dbReference>
<feature type="non-terminal residue" evidence="15">
    <location>
        <position position="1075"/>
    </location>
</feature>
<dbReference type="FunFam" id="3.30.420.40:FF:000295">
    <property type="entry name" value="Probable tRNA N6-adenosine threonylcarbamoyltransferase"/>
    <property type="match status" value="1"/>
</dbReference>
<dbReference type="NCBIfam" id="TIGR00329">
    <property type="entry name" value="gcp_kae1"/>
    <property type="match status" value="1"/>
</dbReference>
<keyword evidence="12" id="KW-1133">Transmembrane helix</keyword>
<gene>
    <name evidence="15" type="ORF">X801_06281</name>
</gene>
<evidence type="ECO:0000256" key="10">
    <source>
        <dbReference type="ARBA" id="ARBA00030439"/>
    </source>
</evidence>
<dbReference type="InterPro" id="IPR006085">
    <property type="entry name" value="XPG_DNA_repair_N"/>
</dbReference>
<evidence type="ECO:0000256" key="9">
    <source>
        <dbReference type="ARBA" id="ARBA00023315"/>
    </source>
</evidence>
<dbReference type="Proteomes" id="UP000243686">
    <property type="component" value="Unassembled WGS sequence"/>
</dbReference>
<keyword evidence="7" id="KW-0479">Metal-binding</keyword>
<evidence type="ECO:0000259" key="13">
    <source>
        <dbReference type="Pfam" id="PF00752"/>
    </source>
</evidence>
<dbReference type="Pfam" id="PF00752">
    <property type="entry name" value="XPG_N"/>
    <property type="match status" value="1"/>
</dbReference>
<dbReference type="InterPro" id="IPR029060">
    <property type="entry name" value="PIN-like_dom_sf"/>
</dbReference>